<evidence type="ECO:0000313" key="3">
    <source>
        <dbReference type="Proteomes" id="UP000284842"/>
    </source>
</evidence>
<accession>A0A409V8F2</accession>
<protein>
    <recommendedName>
        <fullName evidence="1">Cobalamin-independent methionine synthase MetE C-terminal/archaeal domain-containing protein</fullName>
    </recommendedName>
</protein>
<dbReference type="Proteomes" id="UP000284842">
    <property type="component" value="Unassembled WGS sequence"/>
</dbReference>
<dbReference type="PANTHER" id="PTHR43844:SF2">
    <property type="entry name" value="SYNTHASE, VITAMIN-B12 INDEPENDENT, PUTATIVE (AFU_ORTHOLOGUE AFUA_3G12060)-RELATED"/>
    <property type="match status" value="1"/>
</dbReference>
<proteinExistence type="predicted"/>
<feature type="domain" description="Cobalamin-independent methionine synthase MetE C-terminal/archaeal" evidence="1">
    <location>
        <begin position="175"/>
        <end position="386"/>
    </location>
</feature>
<dbReference type="OrthoDB" id="7772923at2759"/>
<reference evidence="2 3" key="1">
    <citation type="journal article" date="2018" name="Evol. Lett.">
        <title>Horizontal gene cluster transfer increased hallucinogenic mushroom diversity.</title>
        <authorList>
            <person name="Reynolds H.T."/>
            <person name="Vijayakumar V."/>
            <person name="Gluck-Thaler E."/>
            <person name="Korotkin H.B."/>
            <person name="Matheny P.B."/>
            <person name="Slot J.C."/>
        </authorList>
    </citation>
    <scope>NUCLEOTIDE SEQUENCE [LARGE SCALE GENOMIC DNA]</scope>
    <source>
        <strain evidence="2 3">2629</strain>
    </source>
</reference>
<dbReference type="AlphaFoldDB" id="A0A409V8F2"/>
<organism evidence="2 3">
    <name type="scientific">Panaeolus cyanescens</name>
    <dbReference type="NCBI Taxonomy" id="181874"/>
    <lineage>
        <taxon>Eukaryota</taxon>
        <taxon>Fungi</taxon>
        <taxon>Dikarya</taxon>
        <taxon>Basidiomycota</taxon>
        <taxon>Agaricomycotina</taxon>
        <taxon>Agaricomycetes</taxon>
        <taxon>Agaricomycetidae</taxon>
        <taxon>Agaricales</taxon>
        <taxon>Agaricineae</taxon>
        <taxon>Galeropsidaceae</taxon>
        <taxon>Panaeolus</taxon>
    </lineage>
</organism>
<dbReference type="PANTHER" id="PTHR43844">
    <property type="entry name" value="METHIONINE SYNTHASE"/>
    <property type="match status" value="1"/>
</dbReference>
<dbReference type="InterPro" id="IPR002629">
    <property type="entry name" value="Met_Synth_C/arc"/>
</dbReference>
<evidence type="ECO:0000313" key="2">
    <source>
        <dbReference type="EMBL" id="PPQ62826.1"/>
    </source>
</evidence>
<comment type="caution">
    <text evidence="2">The sequence shown here is derived from an EMBL/GenBank/DDBJ whole genome shotgun (WGS) entry which is preliminary data.</text>
</comment>
<dbReference type="STRING" id="181874.A0A409V8F2"/>
<dbReference type="Gene3D" id="3.20.20.210">
    <property type="match status" value="1"/>
</dbReference>
<dbReference type="InterPro" id="IPR038071">
    <property type="entry name" value="UROD/MetE-like_sf"/>
</dbReference>
<dbReference type="EMBL" id="NHTK01006137">
    <property type="protein sequence ID" value="PPQ62826.1"/>
    <property type="molecule type" value="Genomic_DNA"/>
</dbReference>
<dbReference type="CDD" id="cd03311">
    <property type="entry name" value="CIMS_C_terminal_like"/>
    <property type="match status" value="1"/>
</dbReference>
<dbReference type="GO" id="GO:0009086">
    <property type="term" value="P:methionine biosynthetic process"/>
    <property type="evidence" value="ECO:0007669"/>
    <property type="project" value="InterPro"/>
</dbReference>
<dbReference type="GO" id="GO:0003871">
    <property type="term" value="F:5-methyltetrahydropteroyltriglutamate-homocysteine S-methyltransferase activity"/>
    <property type="evidence" value="ECO:0007669"/>
    <property type="project" value="InterPro"/>
</dbReference>
<gene>
    <name evidence="2" type="ORF">CVT24_000520</name>
</gene>
<dbReference type="GO" id="GO:0008270">
    <property type="term" value="F:zinc ion binding"/>
    <property type="evidence" value="ECO:0007669"/>
    <property type="project" value="InterPro"/>
</dbReference>
<sequence>MYRKPHCKADHVGSLLRPRELYDLRRQYDTAQCSPALKTAEDEAIKQAVVLQQELGLKTITDGEMRRACFFDGVFEKLEGMIYIPEQPIYMFKSYIPHIAMMYAMGIEHSPTFFCNGKIKRKQPFYVQEFQYLKRLVPCQDVSSLKVTMCSPTWFHQRHGSDLTYDTSVYKCDDEYFYDLGIAYREEIKELYEKGCRNIQIDDPTFCYFCSEAMLEGMEKAGVDHESLLDTYIRAINYCTRDRPADMTISLHMCRGNFKGAHFSEGGYERIAFKVFNMLDVDAFYLEYDTERAGDFMPLRHLPSNKTIVLGIMTTKSGKLESVEYLKGRVEEAVDVLCCTNPFRSREDALDQICISPQCGFASVWEGNPINQYEQRLKLGRLVEAAREIWPSEA</sequence>
<dbReference type="Pfam" id="PF01717">
    <property type="entry name" value="Meth_synt_2"/>
    <property type="match status" value="1"/>
</dbReference>
<dbReference type="SUPFAM" id="SSF51726">
    <property type="entry name" value="UROD/MetE-like"/>
    <property type="match status" value="1"/>
</dbReference>
<dbReference type="InParanoid" id="A0A409V8F2"/>
<keyword evidence="3" id="KW-1185">Reference proteome</keyword>
<evidence type="ECO:0000259" key="1">
    <source>
        <dbReference type="Pfam" id="PF01717"/>
    </source>
</evidence>
<name>A0A409V8F2_9AGAR</name>